<comment type="caution">
    <text evidence="2">The sequence shown here is derived from an EMBL/GenBank/DDBJ whole genome shotgun (WGS) entry which is preliminary data.</text>
</comment>
<evidence type="ECO:0000313" key="3">
    <source>
        <dbReference type="Proteomes" id="UP001240236"/>
    </source>
</evidence>
<proteinExistence type="predicted"/>
<dbReference type="GO" id="GO:0016020">
    <property type="term" value="C:membrane"/>
    <property type="evidence" value="ECO:0007669"/>
    <property type="project" value="InterPro"/>
</dbReference>
<keyword evidence="3" id="KW-1185">Reference proteome</keyword>
<keyword evidence="1" id="KW-1133">Transmembrane helix</keyword>
<dbReference type="InterPro" id="IPR003425">
    <property type="entry name" value="CCB3/YggT"/>
</dbReference>
<reference evidence="2 3" key="1">
    <citation type="submission" date="2023-07" db="EMBL/GenBank/DDBJ databases">
        <title>Sequencing the genomes of 1000 actinobacteria strains.</title>
        <authorList>
            <person name="Klenk H.-P."/>
        </authorList>
    </citation>
    <scope>NUCLEOTIDE SEQUENCE [LARGE SCALE GENOMIC DNA]</scope>
    <source>
        <strain evidence="2 3">DSM 44709</strain>
    </source>
</reference>
<dbReference type="Pfam" id="PF02325">
    <property type="entry name" value="CCB3_YggT"/>
    <property type="match status" value="1"/>
</dbReference>
<name>A0AAE3W4H8_9ACTN</name>
<dbReference type="EMBL" id="JAUSUZ010000001">
    <property type="protein sequence ID" value="MDQ0369683.1"/>
    <property type="molecule type" value="Genomic_DNA"/>
</dbReference>
<keyword evidence="1" id="KW-0472">Membrane</keyword>
<accession>A0AAE3W4H8</accession>
<keyword evidence="1" id="KW-0812">Transmembrane</keyword>
<organism evidence="2 3">
    <name type="scientific">Catenuloplanes indicus</name>
    <dbReference type="NCBI Taxonomy" id="137267"/>
    <lineage>
        <taxon>Bacteria</taxon>
        <taxon>Bacillati</taxon>
        <taxon>Actinomycetota</taxon>
        <taxon>Actinomycetes</taxon>
        <taxon>Micromonosporales</taxon>
        <taxon>Micromonosporaceae</taxon>
        <taxon>Catenuloplanes</taxon>
    </lineage>
</organism>
<feature type="transmembrane region" description="Helical" evidence="1">
    <location>
        <begin position="65"/>
        <end position="87"/>
    </location>
</feature>
<dbReference type="Proteomes" id="UP001240236">
    <property type="component" value="Unassembled WGS sequence"/>
</dbReference>
<sequence length="88" mass="9434">MLALISAVLLLFQFLLIARALLDWSAVLAGPSMPGSFRDRATRVAHAVTEPVLAPVRKLLPPVRFGAVGIDLSFIVVFAVVVLLQAII</sequence>
<evidence type="ECO:0000313" key="2">
    <source>
        <dbReference type="EMBL" id="MDQ0369683.1"/>
    </source>
</evidence>
<gene>
    <name evidence="2" type="ORF">J2S42_006352</name>
</gene>
<evidence type="ECO:0000256" key="1">
    <source>
        <dbReference type="SAM" id="Phobius"/>
    </source>
</evidence>
<dbReference type="RefSeq" id="WP_307245081.1">
    <property type="nucleotide sequence ID" value="NZ_JAUSUZ010000001.1"/>
</dbReference>
<protein>
    <submittedName>
        <fullName evidence="2">YggT family protein</fullName>
    </submittedName>
</protein>
<dbReference type="AlphaFoldDB" id="A0AAE3W4H8"/>